<dbReference type="Gene3D" id="1.10.10.1320">
    <property type="entry name" value="Anti-sigma factor, zinc-finger domain"/>
    <property type="match status" value="1"/>
</dbReference>
<dbReference type="Proteomes" id="UP001596067">
    <property type="component" value="Unassembled WGS sequence"/>
</dbReference>
<keyword evidence="4" id="KW-0472">Membrane</keyword>
<comment type="caution">
    <text evidence="6">The sequence shown here is derived from an EMBL/GenBank/DDBJ whole genome shotgun (WGS) entry which is preliminary data.</text>
</comment>
<dbReference type="EMBL" id="JBHSOD010000012">
    <property type="protein sequence ID" value="MFC5885810.1"/>
    <property type="molecule type" value="Genomic_DNA"/>
</dbReference>
<evidence type="ECO:0000259" key="5">
    <source>
        <dbReference type="Pfam" id="PF13490"/>
    </source>
</evidence>
<sequence length="268" mass="26839">MTASEPGPGGPERKPAGPERAEGSEPPVQPAGRGVDHVDVGAYVLGLLEPEERAAFAAHLETCPECTAQVAELGPVEPLLAEYAASAEAAGLDLADPAPQPDPLLLDRLVAEVTVVRRRGRVRRLVLVAAAAVMVAAGPAVTAVVVGADSTPGVVAVAEQKFSATDPTTGASATVGLDGAAWGSRVSLELSHVPGPLSCELVAVSGTGARQTVTTWSVPAAGYGTAGAPGAVLHTTGGTGLQPGEIDRFEVRTLDGATLLVTVPAHPA</sequence>
<gene>
    <name evidence="6" type="ORF">ACFP0N_12610</name>
</gene>
<evidence type="ECO:0000256" key="1">
    <source>
        <dbReference type="ARBA" id="ARBA00023015"/>
    </source>
</evidence>
<evidence type="ECO:0000256" key="3">
    <source>
        <dbReference type="SAM" id="MobiDB-lite"/>
    </source>
</evidence>
<keyword evidence="4" id="KW-1133">Transmembrane helix</keyword>
<feature type="transmembrane region" description="Helical" evidence="4">
    <location>
        <begin position="125"/>
        <end position="148"/>
    </location>
</feature>
<dbReference type="RefSeq" id="WP_313763084.1">
    <property type="nucleotide sequence ID" value="NZ_BAAAVH010000107.1"/>
</dbReference>
<evidence type="ECO:0000256" key="2">
    <source>
        <dbReference type="ARBA" id="ARBA00023163"/>
    </source>
</evidence>
<keyword evidence="7" id="KW-1185">Reference proteome</keyword>
<dbReference type="Pfam" id="PF13490">
    <property type="entry name" value="zf-HC2"/>
    <property type="match status" value="1"/>
</dbReference>
<dbReference type="InterPro" id="IPR027383">
    <property type="entry name" value="Znf_put"/>
</dbReference>
<feature type="compositionally biased region" description="Basic and acidic residues" evidence="3">
    <location>
        <begin position="11"/>
        <end position="23"/>
    </location>
</feature>
<name>A0ABW1EVG6_9ACTN</name>
<proteinExistence type="predicted"/>
<organism evidence="6 7">
    <name type="scientific">Kitasatospora aburaviensis</name>
    <dbReference type="NCBI Taxonomy" id="67265"/>
    <lineage>
        <taxon>Bacteria</taxon>
        <taxon>Bacillati</taxon>
        <taxon>Actinomycetota</taxon>
        <taxon>Actinomycetes</taxon>
        <taxon>Kitasatosporales</taxon>
        <taxon>Streptomycetaceae</taxon>
        <taxon>Kitasatospora</taxon>
    </lineage>
</organism>
<keyword evidence="1" id="KW-0805">Transcription regulation</keyword>
<accession>A0ABW1EVG6</accession>
<evidence type="ECO:0000256" key="4">
    <source>
        <dbReference type="SAM" id="Phobius"/>
    </source>
</evidence>
<feature type="region of interest" description="Disordered" evidence="3">
    <location>
        <begin position="1"/>
        <end position="35"/>
    </location>
</feature>
<reference evidence="7" key="1">
    <citation type="journal article" date="2019" name="Int. J. Syst. Evol. Microbiol.">
        <title>The Global Catalogue of Microorganisms (GCM) 10K type strain sequencing project: providing services to taxonomists for standard genome sequencing and annotation.</title>
        <authorList>
            <consortium name="The Broad Institute Genomics Platform"/>
            <consortium name="The Broad Institute Genome Sequencing Center for Infectious Disease"/>
            <person name="Wu L."/>
            <person name="Ma J."/>
        </authorList>
    </citation>
    <scope>NUCLEOTIDE SEQUENCE [LARGE SCALE GENOMIC DNA]</scope>
    <source>
        <strain evidence="7">CGMCC 4.1469</strain>
    </source>
</reference>
<dbReference type="InterPro" id="IPR041916">
    <property type="entry name" value="Anti_sigma_zinc_sf"/>
</dbReference>
<evidence type="ECO:0000313" key="7">
    <source>
        <dbReference type="Proteomes" id="UP001596067"/>
    </source>
</evidence>
<keyword evidence="4" id="KW-0812">Transmembrane</keyword>
<evidence type="ECO:0000313" key="6">
    <source>
        <dbReference type="EMBL" id="MFC5885810.1"/>
    </source>
</evidence>
<protein>
    <submittedName>
        <fullName evidence="6">Anti-sigma factor family protein</fullName>
    </submittedName>
</protein>
<keyword evidence="2" id="KW-0804">Transcription</keyword>
<feature type="domain" description="Putative zinc-finger" evidence="5">
    <location>
        <begin position="40"/>
        <end position="66"/>
    </location>
</feature>